<evidence type="ECO:0000256" key="5">
    <source>
        <dbReference type="PIRSR" id="PIRSR602081-2"/>
    </source>
</evidence>
<comment type="cofactor">
    <cofactor evidence="1">
        <name>(6R)-5,10-methylene-5,6,7,8-tetrahydrofolate</name>
        <dbReference type="ChEBI" id="CHEBI:15636"/>
    </cofactor>
</comment>
<keyword evidence="9" id="KW-1185">Reference proteome</keyword>
<dbReference type="InterPro" id="IPR006050">
    <property type="entry name" value="DNA_photolyase_N"/>
</dbReference>
<dbReference type="InterPro" id="IPR036134">
    <property type="entry name" value="Crypto/Photolyase_FAD-like_sf"/>
</dbReference>
<evidence type="ECO:0000256" key="2">
    <source>
        <dbReference type="ARBA" id="ARBA00022630"/>
    </source>
</evidence>
<organism evidence="8 9">
    <name type="scientific">Pikeienuella piscinae</name>
    <dbReference type="NCBI Taxonomy" id="2748098"/>
    <lineage>
        <taxon>Bacteria</taxon>
        <taxon>Pseudomonadati</taxon>
        <taxon>Pseudomonadota</taxon>
        <taxon>Alphaproteobacteria</taxon>
        <taxon>Rhodobacterales</taxon>
        <taxon>Paracoccaceae</taxon>
        <taxon>Pikeienuella</taxon>
    </lineage>
</organism>
<feature type="domain" description="Photolyase/cryptochrome alpha/beta" evidence="7">
    <location>
        <begin position="4"/>
        <end position="130"/>
    </location>
</feature>
<dbReference type="Gene3D" id="3.40.50.620">
    <property type="entry name" value="HUPs"/>
    <property type="match status" value="1"/>
</dbReference>
<feature type="binding site" evidence="4">
    <location>
        <position position="222"/>
    </location>
    <ligand>
        <name>FAD</name>
        <dbReference type="ChEBI" id="CHEBI:57692"/>
    </ligand>
</feature>
<dbReference type="Gene3D" id="1.10.579.10">
    <property type="entry name" value="DNA Cyclobutane Dipyrimidine Photolyase, subunit A, domain 3"/>
    <property type="match status" value="1"/>
</dbReference>
<reference evidence="8 9" key="1">
    <citation type="submission" date="2020-02" db="EMBL/GenBank/DDBJ databases">
        <title>complete genome sequence of Rhodobacteraceae bacterium.</title>
        <authorList>
            <person name="Park J."/>
            <person name="Kim Y.-S."/>
            <person name="Kim K.-H."/>
        </authorList>
    </citation>
    <scope>NUCLEOTIDE SEQUENCE [LARGE SCALE GENOMIC DNA]</scope>
    <source>
        <strain evidence="8 9">RR4-56</strain>
    </source>
</reference>
<dbReference type="InterPro" id="IPR036155">
    <property type="entry name" value="Crypto/Photolyase_N_sf"/>
</dbReference>
<sequence length="471" mass="52210">MSAITSIVWFRRDLRLSDHEALLAAAAEGPVLPLFILDPVTDAALSGAQRLRLKASLIVLAADLKAAGSRLILRRGEALATLLTLIAESGARAVRWTRLTDGPSIARDTRVKAALKAQGVTAESHGGLTLLDPWRLKTGAGAPYRVFTPFLRALTQETVAAPLPRVRLAAPEGGIASEDIERWRLDAPMGPAAPALADRFRPGEAAARDRLDEWLDGPAARYPEDRDRLDRPEAGTGLSDHLALGEISPRTIWAALDRAGGAAGPEAVRRQLVWRDFAHSLLFHDPEMERENWRREWAAFPWRGENDDAERWRRGETGVDVIDAAMRELWATGRMHNRARMLVASYLTKHLLTHWRIGAEWFRETLIDWDPANNAMGWQWVAGSGPDAAPFFRIFNPETQAGRFDPDGAYRDHWLTGAGAETFRAMSPKDWRKAAHDERPAPMIGLKAGRERALEAWARMREKTGAVSAEG</sequence>
<evidence type="ECO:0000313" key="9">
    <source>
        <dbReference type="Proteomes" id="UP000503336"/>
    </source>
</evidence>
<feature type="binding site" evidence="4">
    <location>
        <begin position="368"/>
        <end position="370"/>
    </location>
    <ligand>
        <name>FAD</name>
        <dbReference type="ChEBI" id="CHEBI:57692"/>
    </ligand>
</feature>
<keyword evidence="3 4" id="KW-0274">FAD</keyword>
<dbReference type="RefSeq" id="WP_165098569.1">
    <property type="nucleotide sequence ID" value="NZ_CP049056.1"/>
</dbReference>
<evidence type="ECO:0000313" key="8">
    <source>
        <dbReference type="EMBL" id="QIE55971.1"/>
    </source>
</evidence>
<keyword evidence="8" id="KW-0456">Lyase</keyword>
<comment type="similarity">
    <text evidence="6">Belongs to the DNA photolyase family.</text>
</comment>
<dbReference type="KEGG" id="hdh:G5B40_11210"/>
<protein>
    <submittedName>
        <fullName evidence="8">Deoxyribodipyrimidine photo-lyase</fullName>
    </submittedName>
</protein>
<dbReference type="Proteomes" id="UP000503336">
    <property type="component" value="Chromosome"/>
</dbReference>
<keyword evidence="2 4" id="KW-0285">Flavoprotein</keyword>
<evidence type="ECO:0000256" key="1">
    <source>
        <dbReference type="ARBA" id="ARBA00001932"/>
    </source>
</evidence>
<dbReference type="GO" id="GO:0071949">
    <property type="term" value="F:FAD binding"/>
    <property type="evidence" value="ECO:0007669"/>
    <property type="project" value="TreeGrafter"/>
</dbReference>
<dbReference type="InterPro" id="IPR005101">
    <property type="entry name" value="Cryptochr/Photolyase_FAD-bd"/>
</dbReference>
<dbReference type="Pfam" id="PF00875">
    <property type="entry name" value="DNA_photolyase"/>
    <property type="match status" value="1"/>
</dbReference>
<dbReference type="SUPFAM" id="SSF52425">
    <property type="entry name" value="Cryptochrome/photolyase, N-terminal domain"/>
    <property type="match status" value="1"/>
</dbReference>
<keyword evidence="6" id="KW-0157">Chromophore</keyword>
<dbReference type="SUPFAM" id="SSF48173">
    <property type="entry name" value="Cryptochrome/photolyase FAD-binding domain"/>
    <property type="match status" value="1"/>
</dbReference>
<dbReference type="GO" id="GO:0003677">
    <property type="term" value="F:DNA binding"/>
    <property type="evidence" value="ECO:0007669"/>
    <property type="project" value="TreeGrafter"/>
</dbReference>
<evidence type="ECO:0000259" key="7">
    <source>
        <dbReference type="PROSITE" id="PS51645"/>
    </source>
</evidence>
<evidence type="ECO:0000256" key="4">
    <source>
        <dbReference type="PIRSR" id="PIRSR602081-1"/>
    </source>
</evidence>
<dbReference type="Gene3D" id="1.25.40.80">
    <property type="match status" value="1"/>
</dbReference>
<dbReference type="GO" id="GO:0003904">
    <property type="term" value="F:deoxyribodipyrimidine photo-lyase activity"/>
    <property type="evidence" value="ECO:0007669"/>
    <property type="project" value="TreeGrafter"/>
</dbReference>
<comment type="cofactor">
    <cofactor evidence="4">
        <name>FAD</name>
        <dbReference type="ChEBI" id="CHEBI:57692"/>
    </cofactor>
    <text evidence="4">Binds 1 FAD per subunit.</text>
</comment>
<feature type="site" description="Electron transfer via tryptophanyl radical" evidence="5">
    <location>
        <position position="378"/>
    </location>
</feature>
<evidence type="ECO:0000256" key="3">
    <source>
        <dbReference type="ARBA" id="ARBA00022827"/>
    </source>
</evidence>
<dbReference type="GO" id="GO:0009416">
    <property type="term" value="P:response to light stimulus"/>
    <property type="evidence" value="ECO:0007669"/>
    <property type="project" value="TreeGrafter"/>
</dbReference>
<dbReference type="AlphaFoldDB" id="A0A7L5BWZ3"/>
<dbReference type="Pfam" id="PF03441">
    <property type="entry name" value="FAD_binding_7"/>
    <property type="match status" value="1"/>
</dbReference>
<evidence type="ECO:0000256" key="6">
    <source>
        <dbReference type="RuleBase" id="RU004182"/>
    </source>
</evidence>
<accession>A0A7L5BWZ3</accession>
<gene>
    <name evidence="8" type="ORF">G5B40_11210</name>
</gene>
<dbReference type="PANTHER" id="PTHR11455:SF9">
    <property type="entry name" value="CRYPTOCHROME CIRCADIAN CLOCK 5 ISOFORM X1"/>
    <property type="match status" value="1"/>
</dbReference>
<dbReference type="EMBL" id="CP049056">
    <property type="protein sequence ID" value="QIE55971.1"/>
    <property type="molecule type" value="Genomic_DNA"/>
</dbReference>
<feature type="site" description="Electron transfer via tryptophanyl radical" evidence="5">
    <location>
        <position position="355"/>
    </location>
</feature>
<feature type="site" description="Electron transfer via tryptophanyl radical" evidence="5">
    <location>
        <position position="302"/>
    </location>
</feature>
<dbReference type="PROSITE" id="PS51645">
    <property type="entry name" value="PHR_CRY_ALPHA_BETA"/>
    <property type="match status" value="1"/>
</dbReference>
<dbReference type="InterPro" id="IPR014729">
    <property type="entry name" value="Rossmann-like_a/b/a_fold"/>
</dbReference>
<dbReference type="PRINTS" id="PR00147">
    <property type="entry name" value="DNAPHOTLYASE"/>
</dbReference>
<dbReference type="PANTHER" id="PTHR11455">
    <property type="entry name" value="CRYPTOCHROME"/>
    <property type="match status" value="1"/>
</dbReference>
<proteinExistence type="inferred from homology"/>
<dbReference type="InterPro" id="IPR002081">
    <property type="entry name" value="Cryptochrome/DNA_photolyase_1"/>
</dbReference>
<name>A0A7L5BWZ3_9RHOB</name>